<proteinExistence type="predicted"/>
<dbReference type="Pfam" id="PF00072">
    <property type="entry name" value="Response_reg"/>
    <property type="match status" value="1"/>
</dbReference>
<gene>
    <name evidence="10" type="ORF">H8S18_03750</name>
</gene>
<dbReference type="CDD" id="cd00383">
    <property type="entry name" value="trans_reg_C"/>
    <property type="match status" value="1"/>
</dbReference>
<comment type="function">
    <text evidence="5">May play the central regulatory role in sporulation. It may be an element of the effector pathway responsible for the activation of sporulation genes in response to nutritional stress. Spo0A may act in concert with spo0H (a sigma factor) to control the expression of some genes that are critical to the sporulation process.</text>
</comment>
<dbReference type="PROSITE" id="PS50110">
    <property type="entry name" value="RESPONSE_REGULATORY"/>
    <property type="match status" value="1"/>
</dbReference>
<feature type="domain" description="Response regulatory" evidence="8">
    <location>
        <begin position="3"/>
        <end position="116"/>
    </location>
</feature>
<dbReference type="Proteomes" id="UP000606889">
    <property type="component" value="Unassembled WGS sequence"/>
</dbReference>
<dbReference type="InterPro" id="IPR011006">
    <property type="entry name" value="CheY-like_superfamily"/>
</dbReference>
<dbReference type="RefSeq" id="WP_186856976.1">
    <property type="nucleotide sequence ID" value="NZ_JACOON010000002.1"/>
</dbReference>
<evidence type="ECO:0000256" key="5">
    <source>
        <dbReference type="ARBA" id="ARBA00024867"/>
    </source>
</evidence>
<evidence type="ECO:0000259" key="9">
    <source>
        <dbReference type="PROSITE" id="PS51755"/>
    </source>
</evidence>
<dbReference type="Gene3D" id="3.40.50.2300">
    <property type="match status" value="1"/>
</dbReference>
<feature type="domain" description="OmpR/PhoB-type" evidence="9">
    <location>
        <begin position="128"/>
        <end position="224"/>
    </location>
</feature>
<reference evidence="10 11" key="1">
    <citation type="submission" date="2020-08" db="EMBL/GenBank/DDBJ databases">
        <title>Genome public.</title>
        <authorList>
            <person name="Liu C."/>
            <person name="Sun Q."/>
        </authorList>
    </citation>
    <scope>NUCLEOTIDE SEQUENCE [LARGE SCALE GENOMIC DNA]</scope>
    <source>
        <strain evidence="10 11">NSJ-35</strain>
    </source>
</reference>
<dbReference type="EMBL" id="JACOON010000002">
    <property type="protein sequence ID" value="MBC5647441.1"/>
    <property type="molecule type" value="Genomic_DNA"/>
</dbReference>
<sequence length="224" mass="25279">MKKILIIEDDASIAELERDYLEANGFRAVLESDGGQGLKRALAEEFALILLDVMLPGIDGFELCKEIRAQKDTPVLIVSARRDDVDKVKGLGLGADDYMVKPFSPSELVARVRAHIARYERLTNKTGDGTLAVRGLTVDVPARRVYVQGEEVILKNKEFELLEFLMKNPNIVFSKETLFDRIWGMDSLGDTATVTVHINRIRDKIETADKYIETVWGSGYRFRE</sequence>
<comment type="caution">
    <text evidence="10">The sequence shown here is derived from an EMBL/GenBank/DDBJ whole genome shotgun (WGS) entry which is preliminary data.</text>
</comment>
<protein>
    <recommendedName>
        <fullName evidence="1">Stage 0 sporulation protein A homolog</fullName>
    </recommendedName>
</protein>
<dbReference type="SMART" id="SM00448">
    <property type="entry name" value="REC"/>
    <property type="match status" value="1"/>
</dbReference>
<evidence type="ECO:0000313" key="11">
    <source>
        <dbReference type="Proteomes" id="UP000606889"/>
    </source>
</evidence>
<evidence type="ECO:0000256" key="3">
    <source>
        <dbReference type="ARBA" id="ARBA00023125"/>
    </source>
</evidence>
<dbReference type="SMART" id="SM00862">
    <property type="entry name" value="Trans_reg_C"/>
    <property type="match status" value="1"/>
</dbReference>
<keyword evidence="3 7" id="KW-0238">DNA-binding</keyword>
<dbReference type="InterPro" id="IPR036388">
    <property type="entry name" value="WH-like_DNA-bd_sf"/>
</dbReference>
<dbReference type="PROSITE" id="PS51755">
    <property type="entry name" value="OMPR_PHOB"/>
    <property type="match status" value="1"/>
</dbReference>
<keyword evidence="2" id="KW-0805">Transcription regulation</keyword>
<evidence type="ECO:0000256" key="6">
    <source>
        <dbReference type="PROSITE-ProRule" id="PRU00169"/>
    </source>
</evidence>
<keyword evidence="6" id="KW-0597">Phosphoprotein</keyword>
<dbReference type="InterPro" id="IPR001867">
    <property type="entry name" value="OmpR/PhoB-type_DNA-bd"/>
</dbReference>
<organism evidence="10 11">
    <name type="scientific">Christensenella tenuis</name>
    <dbReference type="NCBI Taxonomy" id="2763033"/>
    <lineage>
        <taxon>Bacteria</taxon>
        <taxon>Bacillati</taxon>
        <taxon>Bacillota</taxon>
        <taxon>Clostridia</taxon>
        <taxon>Christensenellales</taxon>
        <taxon>Christensenellaceae</taxon>
        <taxon>Christensenella</taxon>
    </lineage>
</organism>
<keyword evidence="4" id="KW-0804">Transcription</keyword>
<dbReference type="CDD" id="cd17574">
    <property type="entry name" value="REC_OmpR"/>
    <property type="match status" value="1"/>
</dbReference>
<dbReference type="Gene3D" id="6.10.250.690">
    <property type="match status" value="1"/>
</dbReference>
<dbReference type="PANTHER" id="PTHR48111">
    <property type="entry name" value="REGULATOR OF RPOS"/>
    <property type="match status" value="1"/>
</dbReference>
<dbReference type="InterPro" id="IPR001789">
    <property type="entry name" value="Sig_transdc_resp-reg_receiver"/>
</dbReference>
<dbReference type="SUPFAM" id="SSF46894">
    <property type="entry name" value="C-terminal effector domain of the bipartite response regulators"/>
    <property type="match status" value="1"/>
</dbReference>
<accession>A0ABR7ECD7</accession>
<dbReference type="PANTHER" id="PTHR48111:SF26">
    <property type="entry name" value="STAGE 0 SPORULATION PROTEIN A HOMOLOG"/>
    <property type="match status" value="1"/>
</dbReference>
<evidence type="ECO:0000256" key="1">
    <source>
        <dbReference type="ARBA" id="ARBA00018672"/>
    </source>
</evidence>
<evidence type="ECO:0000259" key="8">
    <source>
        <dbReference type="PROSITE" id="PS50110"/>
    </source>
</evidence>
<dbReference type="SUPFAM" id="SSF52172">
    <property type="entry name" value="CheY-like"/>
    <property type="match status" value="1"/>
</dbReference>
<keyword evidence="11" id="KW-1185">Reference proteome</keyword>
<feature type="modified residue" description="4-aspartylphosphate" evidence="6">
    <location>
        <position position="52"/>
    </location>
</feature>
<dbReference type="InterPro" id="IPR039420">
    <property type="entry name" value="WalR-like"/>
</dbReference>
<dbReference type="Pfam" id="PF00486">
    <property type="entry name" value="Trans_reg_C"/>
    <property type="match status" value="1"/>
</dbReference>
<evidence type="ECO:0000256" key="4">
    <source>
        <dbReference type="ARBA" id="ARBA00023163"/>
    </source>
</evidence>
<evidence type="ECO:0000313" key="10">
    <source>
        <dbReference type="EMBL" id="MBC5647441.1"/>
    </source>
</evidence>
<evidence type="ECO:0000256" key="2">
    <source>
        <dbReference type="ARBA" id="ARBA00023015"/>
    </source>
</evidence>
<name>A0ABR7ECD7_9FIRM</name>
<dbReference type="Gene3D" id="1.10.10.10">
    <property type="entry name" value="Winged helix-like DNA-binding domain superfamily/Winged helix DNA-binding domain"/>
    <property type="match status" value="1"/>
</dbReference>
<dbReference type="InterPro" id="IPR016032">
    <property type="entry name" value="Sig_transdc_resp-reg_C-effctor"/>
</dbReference>
<evidence type="ECO:0000256" key="7">
    <source>
        <dbReference type="PROSITE-ProRule" id="PRU01091"/>
    </source>
</evidence>
<feature type="DNA-binding region" description="OmpR/PhoB-type" evidence="7">
    <location>
        <begin position="128"/>
        <end position="224"/>
    </location>
</feature>